<name>A0A8X6F3Z7_TRICU</name>
<dbReference type="OrthoDB" id="6413113at2759"/>
<evidence type="ECO:0000313" key="1">
    <source>
        <dbReference type="EMBL" id="GFQ70373.1"/>
    </source>
</evidence>
<dbReference type="EMBL" id="BMAO01010940">
    <property type="protein sequence ID" value="GFQ70373.1"/>
    <property type="molecule type" value="Genomic_DNA"/>
</dbReference>
<accession>A0A8X6F3Z7</accession>
<evidence type="ECO:0000313" key="2">
    <source>
        <dbReference type="Proteomes" id="UP000887116"/>
    </source>
</evidence>
<evidence type="ECO:0008006" key="3">
    <source>
        <dbReference type="Google" id="ProtNLM"/>
    </source>
</evidence>
<gene>
    <name evidence="1" type="primary">NCL1_31943</name>
    <name evidence="1" type="ORF">TNCT_670781</name>
</gene>
<comment type="caution">
    <text evidence="1">The sequence shown here is derived from an EMBL/GenBank/DDBJ whole genome shotgun (WGS) entry which is preliminary data.</text>
</comment>
<reference evidence="1" key="1">
    <citation type="submission" date="2020-07" db="EMBL/GenBank/DDBJ databases">
        <title>Multicomponent nature underlies the extraordinary mechanical properties of spider dragline silk.</title>
        <authorList>
            <person name="Kono N."/>
            <person name="Nakamura H."/>
            <person name="Mori M."/>
            <person name="Yoshida Y."/>
            <person name="Ohtoshi R."/>
            <person name="Malay A.D."/>
            <person name="Moran D.A.P."/>
            <person name="Tomita M."/>
            <person name="Numata K."/>
            <person name="Arakawa K."/>
        </authorList>
    </citation>
    <scope>NUCLEOTIDE SEQUENCE</scope>
</reference>
<dbReference type="Proteomes" id="UP000887116">
    <property type="component" value="Unassembled WGS sequence"/>
</dbReference>
<protein>
    <recommendedName>
        <fullName evidence="3">DUF19 domain-containing protein</fullName>
    </recommendedName>
</protein>
<sequence length="156" mass="17981">MACFDAESNKCIKELAKEITTSMEDYCRDQIPFIKCINDGAAMCETKFVKDAKEWYETNVDACKEGSKLNKAIKENEECITKATSESNCFSEVGFDLKEMSRDEAGCKELKKVEDCLYRKVKSECSRNVAIIFLRMYHPMVRLQLKICYARGYLKN</sequence>
<keyword evidence="2" id="KW-1185">Reference proteome</keyword>
<dbReference type="AlphaFoldDB" id="A0A8X6F3Z7"/>
<organism evidence="1 2">
    <name type="scientific">Trichonephila clavata</name>
    <name type="common">Joro spider</name>
    <name type="synonym">Nephila clavata</name>
    <dbReference type="NCBI Taxonomy" id="2740835"/>
    <lineage>
        <taxon>Eukaryota</taxon>
        <taxon>Metazoa</taxon>
        <taxon>Ecdysozoa</taxon>
        <taxon>Arthropoda</taxon>
        <taxon>Chelicerata</taxon>
        <taxon>Arachnida</taxon>
        <taxon>Araneae</taxon>
        <taxon>Araneomorphae</taxon>
        <taxon>Entelegynae</taxon>
        <taxon>Araneoidea</taxon>
        <taxon>Nephilidae</taxon>
        <taxon>Trichonephila</taxon>
    </lineage>
</organism>
<proteinExistence type="predicted"/>